<gene>
    <name evidence="2" type="ORF">Pth03_45120</name>
</gene>
<proteinExistence type="predicted"/>
<dbReference type="Pfam" id="PF06634">
    <property type="entry name" value="DUF1156"/>
    <property type="match status" value="1"/>
</dbReference>
<dbReference type="SUPFAM" id="SSF53335">
    <property type="entry name" value="S-adenosyl-L-methionine-dependent methyltransferases"/>
    <property type="match status" value="1"/>
</dbReference>
<dbReference type="RefSeq" id="WP_203946295.1">
    <property type="nucleotide sequence ID" value="NZ_BOOR01000033.1"/>
</dbReference>
<feature type="domain" description="DUF1156" evidence="1">
    <location>
        <begin position="18"/>
        <end position="89"/>
    </location>
</feature>
<reference evidence="2" key="1">
    <citation type="submission" date="2021-01" db="EMBL/GenBank/DDBJ databases">
        <title>Whole genome shotgun sequence of Planotetraspora thailandica NBRC 104271.</title>
        <authorList>
            <person name="Komaki H."/>
            <person name="Tamura T."/>
        </authorList>
    </citation>
    <scope>NUCLEOTIDE SEQUENCE</scope>
    <source>
        <strain evidence="2">NBRC 104271</strain>
    </source>
</reference>
<dbReference type="InterPro" id="IPR009537">
    <property type="entry name" value="DUF1156"/>
</dbReference>
<evidence type="ECO:0000313" key="3">
    <source>
        <dbReference type="Proteomes" id="UP000605992"/>
    </source>
</evidence>
<name>A0A8J3V3I7_9ACTN</name>
<dbReference type="AlphaFoldDB" id="A0A8J3V3I7"/>
<sequence length="925" mass="101870">MSTETGTGGYRRKLIEVALPLEEINKQSAREKSIRHGHPSTLHLWWARRPLAACRAVLFAQLVDDPSSHRDKFRSDEDVALERKRLFNIIERLVDWDNINDKALYKQAYEEILKSCDGNPPPILDPFAGGGSIPLEAQRLGLETHASDLNPVAVLINKALIEIPPKWAGQPPVFPGAAESRMGEWPGASGLAEDVRRYGQWMCDEAEKRIGHLYPKAKLGDGTEGNVIAWIWARTVTCPNPACGGTMPLVRSFWLGKKKGKERYVEPIVEGKRVRFEIRGPKGQAREGTVGRTGAVCMICNDPVPLTYIRDEGKAKRIGAQLMAVAAEGPRMRHYLPPTEEHERVAYVPRPDDVPEGELPEQALGFRVQGYGMTAWADLFTNRQLVGLTTFSDLVSDARGRVLADFLAVGLQHDDAALSSAQAYADSVATYLALGMSKITDISNTLCRWKPTMDQAIGMFGRQAIPMVWDYAETQPFGSAAGAFLVSLTNLIKPLEAAPVSGASEVRQISASSRSYDGVLVSTDPPYYDNVGYADLSDFFYVWLRRSLRSAFPDLLGTMLTPKADELVADPFRRGGRDEANRFFEQGFQRVFENVRAGALNAYPMTVFYAFKQSESDDGGEASTGWETLLEGMVRSGWTVTATWPIRTELGNRMRSFDSNALASSVVLACRPRFEGAAKIDRRGLINALKAELPDALRDLQQGGIAPVDLAQAAIGPGMAVFSRYARVTESDGSPMGVRAALVLINQILAEVLSEQEGDFDSDTRFCIKWFETHGFDEGKFGQAETLSKAMDTSVAGLDRSGVLKARAGVVQLFSSSELPASYDPQADDRISVWEVVMHLAKRLDEQGIEAAGQLMAAAKRRIDLDTAKELAYLLYSICERRNWAQTALLFNGLGTAWPEIEKASRYAAPISNAQQTLDLTPEED</sequence>
<comment type="caution">
    <text evidence="2">The sequence shown here is derived from an EMBL/GenBank/DDBJ whole genome shotgun (WGS) entry which is preliminary data.</text>
</comment>
<evidence type="ECO:0000313" key="2">
    <source>
        <dbReference type="EMBL" id="GII56123.1"/>
    </source>
</evidence>
<dbReference type="EMBL" id="BOOR01000033">
    <property type="protein sequence ID" value="GII56123.1"/>
    <property type="molecule type" value="Genomic_DNA"/>
</dbReference>
<keyword evidence="3" id="KW-1185">Reference proteome</keyword>
<evidence type="ECO:0000259" key="1">
    <source>
        <dbReference type="Pfam" id="PF06634"/>
    </source>
</evidence>
<organism evidence="2 3">
    <name type="scientific">Planotetraspora thailandica</name>
    <dbReference type="NCBI Taxonomy" id="487172"/>
    <lineage>
        <taxon>Bacteria</taxon>
        <taxon>Bacillati</taxon>
        <taxon>Actinomycetota</taxon>
        <taxon>Actinomycetes</taxon>
        <taxon>Streptosporangiales</taxon>
        <taxon>Streptosporangiaceae</taxon>
        <taxon>Planotetraspora</taxon>
    </lineage>
</organism>
<dbReference type="Proteomes" id="UP000605992">
    <property type="component" value="Unassembled WGS sequence"/>
</dbReference>
<dbReference type="InterPro" id="IPR029063">
    <property type="entry name" value="SAM-dependent_MTases_sf"/>
</dbReference>
<accession>A0A8J3V3I7</accession>
<protein>
    <recommendedName>
        <fullName evidence="1">DUF1156 domain-containing protein</fullName>
    </recommendedName>
</protein>